<sequence>MTVEVVQMPGNLVPMTGEVVPMTDEVVLLTEQVVPAMEKVVPATGPKNFQINVWTKSTGTQNKERSEINRD</sequence>
<gene>
    <name evidence="1" type="ORF">MENT_LOCUS13630</name>
</gene>
<reference evidence="1 2" key="1">
    <citation type="submission" date="2020-08" db="EMBL/GenBank/DDBJ databases">
        <authorList>
            <person name="Koutsovoulos G."/>
            <person name="Danchin GJ E."/>
        </authorList>
    </citation>
    <scope>NUCLEOTIDE SEQUENCE [LARGE SCALE GENOMIC DNA]</scope>
</reference>
<dbReference type="AlphaFoldDB" id="A0A6V7UJ01"/>
<protein>
    <submittedName>
        <fullName evidence="1">Uncharacterized protein</fullName>
    </submittedName>
</protein>
<name>A0A6V7UJ01_MELEN</name>
<proteinExistence type="predicted"/>
<accession>A0A6V7UJ01</accession>
<evidence type="ECO:0000313" key="1">
    <source>
        <dbReference type="EMBL" id="CAD2159301.1"/>
    </source>
</evidence>
<comment type="caution">
    <text evidence="1">The sequence shown here is derived from an EMBL/GenBank/DDBJ whole genome shotgun (WGS) entry which is preliminary data.</text>
</comment>
<dbReference type="EMBL" id="CAJEWN010000074">
    <property type="protein sequence ID" value="CAD2159301.1"/>
    <property type="molecule type" value="Genomic_DNA"/>
</dbReference>
<organism evidence="1 2">
    <name type="scientific">Meloidogyne enterolobii</name>
    <name type="common">Root-knot nematode worm</name>
    <name type="synonym">Meloidogyne mayaguensis</name>
    <dbReference type="NCBI Taxonomy" id="390850"/>
    <lineage>
        <taxon>Eukaryota</taxon>
        <taxon>Metazoa</taxon>
        <taxon>Ecdysozoa</taxon>
        <taxon>Nematoda</taxon>
        <taxon>Chromadorea</taxon>
        <taxon>Rhabditida</taxon>
        <taxon>Tylenchina</taxon>
        <taxon>Tylenchomorpha</taxon>
        <taxon>Tylenchoidea</taxon>
        <taxon>Meloidogynidae</taxon>
        <taxon>Meloidogyninae</taxon>
        <taxon>Meloidogyne</taxon>
    </lineage>
</organism>
<dbReference type="Proteomes" id="UP000580250">
    <property type="component" value="Unassembled WGS sequence"/>
</dbReference>
<dbReference type="OrthoDB" id="10261212at2759"/>
<evidence type="ECO:0000313" key="2">
    <source>
        <dbReference type="Proteomes" id="UP000580250"/>
    </source>
</evidence>